<dbReference type="InterPro" id="IPR045492">
    <property type="entry name" value="DUF6434"/>
</dbReference>
<reference evidence="3" key="2">
    <citation type="submission" date="2017-05" db="EMBL/GenBank/DDBJ databases">
        <authorList>
            <consortium name="The Broad Institute Genomics Platform"/>
            <consortium name="The Broad Institute Genomic Center for Infectious Diseases"/>
            <person name="Earl A."/>
            <person name="Manson A."/>
            <person name="Schwartman J."/>
            <person name="Gilmore M."/>
            <person name="Abouelleil A."/>
            <person name="Cao P."/>
            <person name="Chapman S."/>
            <person name="Cusick C."/>
            <person name="Shea T."/>
            <person name="Young S."/>
            <person name="Neafsey D."/>
            <person name="Nusbaum C."/>
            <person name="Birren B."/>
        </authorList>
    </citation>
    <scope>NUCLEOTIDE SEQUENCE</scope>
    <source>
        <strain evidence="3">9E7_DIV0242</strain>
    </source>
</reference>
<dbReference type="AlphaFoldDB" id="A0A242K234"/>
<name>A0A242K234_9ENTE</name>
<evidence type="ECO:0000313" key="3">
    <source>
        <dbReference type="EMBL" id="WYJ91553.1"/>
    </source>
</evidence>
<dbReference type="EMBL" id="CP147247">
    <property type="protein sequence ID" value="WYJ91553.1"/>
    <property type="molecule type" value="Genomic_DNA"/>
</dbReference>
<organism evidence="2">
    <name type="scientific">Candidatus Enterococcus clewellii</name>
    <dbReference type="NCBI Taxonomy" id="1834193"/>
    <lineage>
        <taxon>Bacteria</taxon>
        <taxon>Bacillati</taxon>
        <taxon>Bacillota</taxon>
        <taxon>Bacilli</taxon>
        <taxon>Lactobacillales</taxon>
        <taxon>Enterococcaceae</taxon>
        <taxon>Enterococcus</taxon>
    </lineage>
</organism>
<evidence type="ECO:0000313" key="2">
    <source>
        <dbReference type="EMBL" id="OTP11522.1"/>
    </source>
</evidence>
<reference evidence="3" key="3">
    <citation type="submission" date="2024-03" db="EMBL/GenBank/DDBJ databases">
        <title>The Genome Sequence of Enterococcus sp. DIV0242b.</title>
        <authorList>
            <consortium name="The Broad Institute Genomics Platform"/>
            <consortium name="The Broad Institute Microbial Omics Core"/>
            <consortium name="The Broad Institute Genomic Center for Infectious Diseases"/>
            <person name="Earl A."/>
            <person name="Manson A."/>
            <person name="Gilmore M."/>
            <person name="Schwartman J."/>
            <person name="Shea T."/>
            <person name="Abouelleil A."/>
            <person name="Cao P."/>
            <person name="Chapman S."/>
            <person name="Cusick C."/>
            <person name="Young S."/>
            <person name="Neafsey D."/>
            <person name="Nusbaum C."/>
            <person name="Birren B."/>
        </authorList>
    </citation>
    <scope>NUCLEOTIDE SEQUENCE</scope>
    <source>
        <strain evidence="3">9E7_DIV0242</strain>
    </source>
</reference>
<dbReference type="Proteomes" id="UP000195141">
    <property type="component" value="Chromosome"/>
</dbReference>
<dbReference type="EMBL" id="NGMM01000007">
    <property type="protein sequence ID" value="OTP11522.1"/>
    <property type="molecule type" value="Genomic_DNA"/>
</dbReference>
<dbReference type="Pfam" id="PF18953">
    <property type="entry name" value="SAP_new25"/>
    <property type="match status" value="1"/>
</dbReference>
<proteinExistence type="predicted"/>
<evidence type="ECO:0000313" key="4">
    <source>
        <dbReference type="Proteomes" id="UP000195141"/>
    </source>
</evidence>
<evidence type="ECO:0000259" key="1">
    <source>
        <dbReference type="Pfam" id="PF20026"/>
    </source>
</evidence>
<accession>A0A242K234</accession>
<sequence length="191" mass="22369">MERPKISKNLDEQVFRSFYYLKEELVAFCRQEGIQTTGSKEEVTNRVAHYLKTGEKLRTQAKPRASNKAERSITPESTIESDFICSESHRAFYKEQVGERFTFKVAFQKWLKENAGKTYQESIEVYEQLVNEAKTRTTTIDRQFEYNTYIRAFFADNAGKTLREAILCWKHKKALPGHNKYEKEDLAALSK</sequence>
<dbReference type="Pfam" id="PF20026">
    <property type="entry name" value="DUF6434"/>
    <property type="match status" value="1"/>
</dbReference>
<keyword evidence="4" id="KW-1185">Reference proteome</keyword>
<gene>
    <name evidence="3" type="ORF">A5888_003321</name>
    <name evidence="2" type="ORF">A5888_003621</name>
</gene>
<dbReference type="OrthoDB" id="9778090at2"/>
<feature type="domain" description="DUF6434" evidence="1">
    <location>
        <begin position="68"/>
        <end position="128"/>
    </location>
</feature>
<dbReference type="RefSeq" id="WP_086350608.1">
    <property type="nucleotide sequence ID" value="NZ_CP147247.1"/>
</dbReference>
<reference evidence="2" key="1">
    <citation type="submission" date="2017-05" db="EMBL/GenBank/DDBJ databases">
        <title>The Genome Sequence of Enterococcus sp. 9E7_DIV0242.</title>
        <authorList>
            <consortium name="The Broad Institute Genomics Platform"/>
            <consortium name="The Broad Institute Genomic Center for Infectious Diseases"/>
            <person name="Earl A."/>
            <person name="Manson A."/>
            <person name="Schwartman J."/>
            <person name="Gilmore M."/>
            <person name="Abouelleil A."/>
            <person name="Cao P."/>
            <person name="Chapman S."/>
            <person name="Cusick C."/>
            <person name="Shea T."/>
            <person name="Young S."/>
            <person name="Neafsey D."/>
            <person name="Nusbaum C."/>
            <person name="Birren B."/>
        </authorList>
    </citation>
    <scope>NUCLEOTIDE SEQUENCE [LARGE SCALE GENOMIC DNA]</scope>
    <source>
        <strain evidence="2">9E7_DIV0242</strain>
    </source>
</reference>
<protein>
    <recommendedName>
        <fullName evidence="1">DUF6434 domain-containing protein</fullName>
    </recommendedName>
</protein>